<proteinExistence type="predicted"/>
<dbReference type="InterPro" id="IPR051092">
    <property type="entry name" value="FYVE_RhoGEF_PH"/>
</dbReference>
<dbReference type="PANTHER" id="PTHR12673">
    <property type="entry name" value="FACIOGENITAL DYSPLASIA PROTEIN"/>
    <property type="match status" value="1"/>
</dbReference>
<name>A0A1I7XC03_HETBA</name>
<dbReference type="AlphaFoldDB" id="A0A1I7XC03"/>
<dbReference type="GO" id="GO:0005737">
    <property type="term" value="C:cytoplasm"/>
    <property type="evidence" value="ECO:0007669"/>
    <property type="project" value="TreeGrafter"/>
</dbReference>
<dbReference type="WBParaSite" id="Hba_15218">
    <property type="protein sequence ID" value="Hba_15218"/>
    <property type="gene ID" value="Hba_15218"/>
</dbReference>
<evidence type="ECO:0000313" key="2">
    <source>
        <dbReference type="WBParaSite" id="Hba_15218"/>
    </source>
</evidence>
<organism evidence="1 2">
    <name type="scientific">Heterorhabditis bacteriophora</name>
    <name type="common">Entomopathogenic nematode worm</name>
    <dbReference type="NCBI Taxonomy" id="37862"/>
    <lineage>
        <taxon>Eukaryota</taxon>
        <taxon>Metazoa</taxon>
        <taxon>Ecdysozoa</taxon>
        <taxon>Nematoda</taxon>
        <taxon>Chromadorea</taxon>
        <taxon>Rhabditida</taxon>
        <taxon>Rhabditina</taxon>
        <taxon>Rhabditomorpha</taxon>
        <taxon>Strongyloidea</taxon>
        <taxon>Heterorhabditidae</taxon>
        <taxon>Heterorhabditis</taxon>
    </lineage>
</organism>
<keyword evidence="1" id="KW-1185">Reference proteome</keyword>
<dbReference type="PANTHER" id="PTHR12673:SF159">
    <property type="entry name" value="LD03170P"/>
    <property type="match status" value="1"/>
</dbReference>
<dbReference type="GO" id="GO:0005085">
    <property type="term" value="F:guanyl-nucleotide exchange factor activity"/>
    <property type="evidence" value="ECO:0007669"/>
    <property type="project" value="TreeGrafter"/>
</dbReference>
<evidence type="ECO:0000313" key="1">
    <source>
        <dbReference type="Proteomes" id="UP000095283"/>
    </source>
</evidence>
<protein>
    <submittedName>
        <fullName evidence="2">DH domain-containing protein</fullName>
    </submittedName>
</protein>
<reference evidence="2" key="1">
    <citation type="submission" date="2016-11" db="UniProtKB">
        <authorList>
            <consortium name="WormBaseParasite"/>
        </authorList>
    </citation>
    <scope>IDENTIFICATION</scope>
</reference>
<dbReference type="Proteomes" id="UP000095283">
    <property type="component" value="Unplaced"/>
</dbReference>
<sequence length="180" mass="21263">MSQISHEFEFCTTRSTIDTHMNDNKSVKNRELCEFPLWVVPYSELESQEYINIKQELYDSERNYLNYLLVLQKLKSVLKEMSEITGLIESCISDFENGEKLWTIQELLGLKEDIVAPGRRFIKEGSLYKVEVTVEKLRTMSVYFGYLTTFWYMGKDDWVWVLDTSVHVYFPCDTVFSTII</sequence>
<accession>A0A1I7XC03</accession>